<evidence type="ECO:0000256" key="1">
    <source>
        <dbReference type="SAM" id="SignalP"/>
    </source>
</evidence>
<comment type="caution">
    <text evidence="2">The sequence shown here is derived from an EMBL/GenBank/DDBJ whole genome shotgun (WGS) entry which is preliminary data.</text>
</comment>
<evidence type="ECO:0000313" key="3">
    <source>
        <dbReference type="Proteomes" id="UP001362999"/>
    </source>
</evidence>
<feature type="signal peptide" evidence="1">
    <location>
        <begin position="1"/>
        <end position="16"/>
    </location>
</feature>
<name>A0AAW0DH64_9AGAR</name>
<sequence length="132" mass="13897">MKFTAAFLALIPLVAAIPPVFERSADVVDASNSTQLEARIQGNVFVCVDAGFTGNCGVFHGASGQCISFGPDFNDDISAVGPDSGQDCFFFIDGDCLGAQLGPIRNPGIPNLNVPPNVQFNDQISSFKCFFG</sequence>
<feature type="chain" id="PRO_5043564383" evidence="1">
    <location>
        <begin position="17"/>
        <end position="132"/>
    </location>
</feature>
<reference evidence="2 3" key="1">
    <citation type="journal article" date="2024" name="J Genomics">
        <title>Draft genome sequencing and assembly of Favolaschia claudopus CIRM-BRFM 2984 isolated from oak limbs.</title>
        <authorList>
            <person name="Navarro D."/>
            <person name="Drula E."/>
            <person name="Chaduli D."/>
            <person name="Cazenave R."/>
            <person name="Ahrendt S."/>
            <person name="Wang J."/>
            <person name="Lipzen A."/>
            <person name="Daum C."/>
            <person name="Barry K."/>
            <person name="Grigoriev I.V."/>
            <person name="Favel A."/>
            <person name="Rosso M.N."/>
            <person name="Martin F."/>
        </authorList>
    </citation>
    <scope>NUCLEOTIDE SEQUENCE [LARGE SCALE GENOMIC DNA]</scope>
    <source>
        <strain evidence="2 3">CIRM-BRFM 2984</strain>
    </source>
</reference>
<organism evidence="2 3">
    <name type="scientific">Favolaschia claudopus</name>
    <dbReference type="NCBI Taxonomy" id="2862362"/>
    <lineage>
        <taxon>Eukaryota</taxon>
        <taxon>Fungi</taxon>
        <taxon>Dikarya</taxon>
        <taxon>Basidiomycota</taxon>
        <taxon>Agaricomycotina</taxon>
        <taxon>Agaricomycetes</taxon>
        <taxon>Agaricomycetidae</taxon>
        <taxon>Agaricales</taxon>
        <taxon>Marasmiineae</taxon>
        <taxon>Mycenaceae</taxon>
        <taxon>Favolaschia</taxon>
    </lineage>
</organism>
<dbReference type="Proteomes" id="UP001362999">
    <property type="component" value="Unassembled WGS sequence"/>
</dbReference>
<dbReference type="EMBL" id="JAWWNJ010000008">
    <property type="protein sequence ID" value="KAK7050596.1"/>
    <property type="molecule type" value="Genomic_DNA"/>
</dbReference>
<protein>
    <submittedName>
        <fullName evidence="2">Uncharacterized protein</fullName>
    </submittedName>
</protein>
<keyword evidence="3" id="KW-1185">Reference proteome</keyword>
<evidence type="ECO:0000313" key="2">
    <source>
        <dbReference type="EMBL" id="KAK7050596.1"/>
    </source>
</evidence>
<dbReference type="AlphaFoldDB" id="A0AAW0DH64"/>
<gene>
    <name evidence="2" type="ORF">R3P38DRAFT_3608439</name>
</gene>
<keyword evidence="1" id="KW-0732">Signal</keyword>
<proteinExistence type="predicted"/>
<dbReference type="Gene3D" id="2.60.20.10">
    <property type="entry name" value="Crystallins"/>
    <property type="match status" value="1"/>
</dbReference>
<accession>A0AAW0DH64</accession>